<dbReference type="EMBL" id="CP023695">
    <property type="protein sequence ID" value="QEV20428.1"/>
    <property type="molecule type" value="Genomic_DNA"/>
</dbReference>
<accession>A0A5J6HLS8</accession>
<dbReference type="InterPro" id="IPR020843">
    <property type="entry name" value="ER"/>
</dbReference>
<dbReference type="InterPro" id="IPR011032">
    <property type="entry name" value="GroES-like_sf"/>
</dbReference>
<proteinExistence type="predicted"/>
<evidence type="ECO:0000259" key="3">
    <source>
        <dbReference type="SMART" id="SM00829"/>
    </source>
</evidence>
<dbReference type="Pfam" id="PF08240">
    <property type="entry name" value="ADH_N"/>
    <property type="match status" value="1"/>
</dbReference>
<evidence type="ECO:0000313" key="4">
    <source>
        <dbReference type="EMBL" id="QEV20428.1"/>
    </source>
</evidence>
<gene>
    <name evidence="4" type="ORF">CP975_25415</name>
</gene>
<dbReference type="InterPro" id="IPR013149">
    <property type="entry name" value="ADH-like_C"/>
</dbReference>
<dbReference type="AlphaFoldDB" id="A0A5J6HLS8"/>
<dbReference type="Gene3D" id="3.90.180.10">
    <property type="entry name" value="Medium-chain alcohol dehydrogenases, catalytic domain"/>
    <property type="match status" value="1"/>
</dbReference>
<dbReference type="SMART" id="SM00829">
    <property type="entry name" value="PKS_ER"/>
    <property type="match status" value="1"/>
</dbReference>
<reference evidence="4 5" key="1">
    <citation type="submission" date="2017-09" db="EMBL/GenBank/DDBJ databases">
        <authorList>
            <person name="Lee N."/>
            <person name="Cho B.-K."/>
        </authorList>
    </citation>
    <scope>NUCLEOTIDE SEQUENCE [LARGE SCALE GENOMIC DNA]</scope>
    <source>
        <strain evidence="4 5">ATCC 12461</strain>
    </source>
</reference>
<dbReference type="KEGG" id="salw:CP975_25415"/>
<dbReference type="OrthoDB" id="3813297at2"/>
<keyword evidence="1" id="KW-0521">NADP</keyword>
<evidence type="ECO:0000256" key="2">
    <source>
        <dbReference type="ARBA" id="ARBA00023002"/>
    </source>
</evidence>
<dbReference type="Pfam" id="PF00107">
    <property type="entry name" value="ADH_zinc_N"/>
    <property type="match status" value="1"/>
</dbReference>
<dbReference type="Proteomes" id="UP000326553">
    <property type="component" value="Chromosome"/>
</dbReference>
<dbReference type="InterPro" id="IPR036291">
    <property type="entry name" value="NAD(P)-bd_dom_sf"/>
</dbReference>
<sequence length="309" mass="31579">MRALLVDHSAPGGLRLGEAPVPEPAPHQALIRVRATSLNHGEVRWGIEGAPEGAVLGWDAAGVVERAAADGSGPAAGTRVVTLAGEGGWAEYRVADTDWIGVVPEDADLGAISTVPVAGASALRALDRIGPILGRRVLVTGATGGVGRYAVQLARHGGAHVIAVTGDPEGKGDALRALGAHEVIAAPEAAGAPVDGVVDVIGGGQLVDAYQQLGAGGTLVSVGQAGGESEHFPLKALYGEQGRHDRSIVNFQLLGCPDLSRDLTWLAEQVAAGTLDPGTSWRGPWDRAPEAIETLLTRRLQGKAILDIA</sequence>
<dbReference type="GO" id="GO:0016651">
    <property type="term" value="F:oxidoreductase activity, acting on NAD(P)H"/>
    <property type="evidence" value="ECO:0007669"/>
    <property type="project" value="TreeGrafter"/>
</dbReference>
<dbReference type="CDD" id="cd08270">
    <property type="entry name" value="MDR4"/>
    <property type="match status" value="1"/>
</dbReference>
<keyword evidence="2" id="KW-0560">Oxidoreductase</keyword>
<feature type="domain" description="Enoyl reductase (ER)" evidence="3">
    <location>
        <begin position="9"/>
        <end position="306"/>
    </location>
</feature>
<dbReference type="InterPro" id="IPR013154">
    <property type="entry name" value="ADH-like_N"/>
</dbReference>
<evidence type="ECO:0000256" key="1">
    <source>
        <dbReference type="ARBA" id="ARBA00022857"/>
    </source>
</evidence>
<dbReference type="Gene3D" id="3.40.50.720">
    <property type="entry name" value="NAD(P)-binding Rossmann-like Domain"/>
    <property type="match status" value="1"/>
</dbReference>
<dbReference type="RefSeq" id="WP_055529691.1">
    <property type="nucleotide sequence ID" value="NZ_CP023695.1"/>
</dbReference>
<protein>
    <submittedName>
        <fullName evidence="4">Alcohol dehydrogenase</fullName>
    </submittedName>
</protein>
<keyword evidence="5" id="KW-1185">Reference proteome</keyword>
<dbReference type="PANTHER" id="PTHR48106">
    <property type="entry name" value="QUINONE OXIDOREDUCTASE PIG3-RELATED"/>
    <property type="match status" value="1"/>
</dbReference>
<dbReference type="SUPFAM" id="SSF50129">
    <property type="entry name" value="GroES-like"/>
    <property type="match status" value="1"/>
</dbReference>
<evidence type="ECO:0000313" key="5">
    <source>
        <dbReference type="Proteomes" id="UP000326553"/>
    </source>
</evidence>
<dbReference type="GO" id="GO:0070402">
    <property type="term" value="F:NADPH binding"/>
    <property type="evidence" value="ECO:0007669"/>
    <property type="project" value="TreeGrafter"/>
</dbReference>
<organism evidence="4 5">
    <name type="scientific">Streptomyces alboniger</name>
    <dbReference type="NCBI Taxonomy" id="132473"/>
    <lineage>
        <taxon>Bacteria</taxon>
        <taxon>Bacillati</taxon>
        <taxon>Actinomycetota</taxon>
        <taxon>Actinomycetes</taxon>
        <taxon>Kitasatosporales</taxon>
        <taxon>Streptomycetaceae</taxon>
        <taxon>Streptomyces</taxon>
        <taxon>Streptomyces aurantiacus group</taxon>
    </lineage>
</organism>
<dbReference type="SUPFAM" id="SSF51735">
    <property type="entry name" value="NAD(P)-binding Rossmann-fold domains"/>
    <property type="match status" value="1"/>
</dbReference>
<name>A0A5J6HLS8_STRAD</name>